<dbReference type="InParanoid" id="B8LXT6"/>
<evidence type="ECO:0000256" key="1">
    <source>
        <dbReference type="SAM" id="MobiDB-lite"/>
    </source>
</evidence>
<dbReference type="OrthoDB" id="4340785at2759"/>
<dbReference type="AlphaFoldDB" id="B8LXT6"/>
<dbReference type="EMBL" id="EQ962652">
    <property type="protein sequence ID" value="EED22751.1"/>
    <property type="molecule type" value="Genomic_DNA"/>
</dbReference>
<proteinExistence type="predicted"/>
<dbReference type="RefSeq" id="XP_002340138.1">
    <property type="nucleotide sequence ID" value="XM_002340097.1"/>
</dbReference>
<evidence type="ECO:0000313" key="3">
    <source>
        <dbReference type="Proteomes" id="UP000001745"/>
    </source>
</evidence>
<reference evidence="3" key="1">
    <citation type="journal article" date="2015" name="Genome Announc.">
        <title>Genome sequence of the AIDS-associated pathogen Penicillium marneffei (ATCC18224) and its near taxonomic relative Talaromyces stipitatus (ATCC10500).</title>
        <authorList>
            <person name="Nierman W.C."/>
            <person name="Fedorova-Abrams N.D."/>
            <person name="Andrianopoulos A."/>
        </authorList>
    </citation>
    <scope>NUCLEOTIDE SEQUENCE [LARGE SCALE GENOMIC DNA]</scope>
    <source>
        <strain evidence="3">ATCC 10500 / CBS 375.48 / QM 6759 / NRRL 1006</strain>
    </source>
</reference>
<feature type="region of interest" description="Disordered" evidence="1">
    <location>
        <begin position="1"/>
        <end position="68"/>
    </location>
</feature>
<dbReference type="HOGENOM" id="CLU_2776728_0_0_1"/>
<dbReference type="VEuPathDB" id="FungiDB:TSTA_062380"/>
<dbReference type="Proteomes" id="UP000001745">
    <property type="component" value="Unassembled WGS sequence"/>
</dbReference>
<dbReference type="PhylomeDB" id="B8LXT6"/>
<gene>
    <name evidence="2" type="ORF">TSTA_062380</name>
</gene>
<keyword evidence="3" id="KW-1185">Reference proteome</keyword>
<dbReference type="GeneID" id="8102362"/>
<protein>
    <submittedName>
        <fullName evidence="2">Uncharacterized protein</fullName>
    </submittedName>
</protein>
<name>B8LXT6_TALSN</name>
<evidence type="ECO:0000313" key="2">
    <source>
        <dbReference type="EMBL" id="EED22751.1"/>
    </source>
</evidence>
<feature type="compositionally biased region" description="Polar residues" evidence="1">
    <location>
        <begin position="59"/>
        <end position="68"/>
    </location>
</feature>
<feature type="compositionally biased region" description="Basic and acidic residues" evidence="1">
    <location>
        <begin position="1"/>
        <end position="24"/>
    </location>
</feature>
<sequence>MSREETKFNMDISKDQAEEMKERGTASQKSRGLQPSSGSLDEVKLPSPAEEELMKAAGTASQTRKPKN</sequence>
<organism evidence="2 3">
    <name type="scientific">Talaromyces stipitatus (strain ATCC 10500 / CBS 375.48 / QM 6759 / NRRL 1006)</name>
    <name type="common">Penicillium stipitatum</name>
    <dbReference type="NCBI Taxonomy" id="441959"/>
    <lineage>
        <taxon>Eukaryota</taxon>
        <taxon>Fungi</taxon>
        <taxon>Dikarya</taxon>
        <taxon>Ascomycota</taxon>
        <taxon>Pezizomycotina</taxon>
        <taxon>Eurotiomycetes</taxon>
        <taxon>Eurotiomycetidae</taxon>
        <taxon>Eurotiales</taxon>
        <taxon>Trichocomaceae</taxon>
        <taxon>Talaromyces</taxon>
        <taxon>Talaromyces sect. Talaromyces</taxon>
    </lineage>
</organism>
<feature type="compositionally biased region" description="Polar residues" evidence="1">
    <location>
        <begin position="25"/>
        <end position="39"/>
    </location>
</feature>
<accession>B8LXT6</accession>